<feature type="chain" id="PRO_5022814555" evidence="1">
    <location>
        <begin position="24"/>
        <end position="346"/>
    </location>
</feature>
<organism evidence="3 4">
    <name type="scientific">Rubellimicrobium roseum</name>
    <dbReference type="NCBI Taxonomy" id="687525"/>
    <lineage>
        <taxon>Bacteria</taxon>
        <taxon>Pseudomonadati</taxon>
        <taxon>Pseudomonadota</taxon>
        <taxon>Alphaproteobacteria</taxon>
        <taxon>Rhodobacterales</taxon>
        <taxon>Roseobacteraceae</taxon>
        <taxon>Rubellimicrobium</taxon>
    </lineage>
</organism>
<proteinExistence type="predicted"/>
<keyword evidence="1" id="KW-0732">Signal</keyword>
<dbReference type="AlphaFoldDB" id="A0A5C4NBP8"/>
<reference evidence="3 4" key="1">
    <citation type="submission" date="2019-06" db="EMBL/GenBank/DDBJ databases">
        <authorList>
            <person name="Jiang L."/>
        </authorList>
    </citation>
    <scope>NUCLEOTIDE SEQUENCE [LARGE SCALE GENOMIC DNA]</scope>
    <source>
        <strain evidence="3 4">YIM 48858</strain>
    </source>
</reference>
<protein>
    <submittedName>
        <fullName evidence="3">ABC transporter substrate-binding protein</fullName>
    </submittedName>
</protein>
<sequence length="346" mass="36809">MFKTALMAGVAGAMLTTGSAALAQELTTVNFIMPTPRSILFYPMIVGEALGYFEDEGIEINLLPSATTVPFVAFLTNGSADIAKLDGPQTYQALNAGIPVSVIYEAQQRAPEGIVVPGDSPITSVEELAGKTVGLVSDRDRATLEVALNAVGASIDDVSTVVVGEGGPTLANAFTRQTVDAIAGALPDWIALQANGIEIRDITPEGVAETPANSFVILSERKEEMQGILEGFTRAWSKGAYAASLDRDALGAMTRQAVPEEWQQDEFGWNFIDGATPLNTPVTERYGALRSEAWEKVQAQMIEVGELSAPVDVSTFLDDSFIGPANDFSKEEVAADLEEWKQANGM</sequence>
<dbReference type="Proteomes" id="UP000305709">
    <property type="component" value="Unassembled WGS sequence"/>
</dbReference>
<dbReference type="InterPro" id="IPR015168">
    <property type="entry name" value="SsuA/THI5"/>
</dbReference>
<dbReference type="PANTHER" id="PTHR31528">
    <property type="entry name" value="4-AMINO-5-HYDROXYMETHYL-2-METHYLPYRIMIDINE PHOSPHATE SYNTHASE THI11-RELATED"/>
    <property type="match status" value="1"/>
</dbReference>
<dbReference type="InterPro" id="IPR027939">
    <property type="entry name" value="NMT1/THI5"/>
</dbReference>
<dbReference type="SUPFAM" id="SSF53850">
    <property type="entry name" value="Periplasmic binding protein-like II"/>
    <property type="match status" value="1"/>
</dbReference>
<evidence type="ECO:0000313" key="3">
    <source>
        <dbReference type="EMBL" id="TNC72204.1"/>
    </source>
</evidence>
<feature type="signal peptide" evidence="1">
    <location>
        <begin position="1"/>
        <end position="23"/>
    </location>
</feature>
<accession>A0A5C4NBP8</accession>
<feature type="domain" description="SsuA/THI5-like" evidence="2">
    <location>
        <begin position="41"/>
        <end position="243"/>
    </location>
</feature>
<dbReference type="OrthoDB" id="7938743at2"/>
<dbReference type="EMBL" id="VDFV01000009">
    <property type="protein sequence ID" value="TNC72204.1"/>
    <property type="molecule type" value="Genomic_DNA"/>
</dbReference>
<dbReference type="Pfam" id="PF09084">
    <property type="entry name" value="NMT1"/>
    <property type="match status" value="1"/>
</dbReference>
<evidence type="ECO:0000259" key="2">
    <source>
        <dbReference type="Pfam" id="PF09084"/>
    </source>
</evidence>
<evidence type="ECO:0000313" key="4">
    <source>
        <dbReference type="Proteomes" id="UP000305709"/>
    </source>
</evidence>
<dbReference type="PANTHER" id="PTHR31528:SF15">
    <property type="entry name" value="RIBOFLAVIN-BINDING PROTEIN RIBY"/>
    <property type="match status" value="1"/>
</dbReference>
<dbReference type="RefSeq" id="WP_139081322.1">
    <property type="nucleotide sequence ID" value="NZ_VDFV01000009.1"/>
</dbReference>
<gene>
    <name evidence="3" type="ORF">FHG71_09145</name>
</gene>
<name>A0A5C4NBP8_9RHOB</name>
<keyword evidence="4" id="KW-1185">Reference proteome</keyword>
<dbReference type="Gene3D" id="3.40.190.10">
    <property type="entry name" value="Periplasmic binding protein-like II"/>
    <property type="match status" value="2"/>
</dbReference>
<evidence type="ECO:0000256" key="1">
    <source>
        <dbReference type="SAM" id="SignalP"/>
    </source>
</evidence>
<dbReference type="GO" id="GO:0009228">
    <property type="term" value="P:thiamine biosynthetic process"/>
    <property type="evidence" value="ECO:0007669"/>
    <property type="project" value="InterPro"/>
</dbReference>
<comment type="caution">
    <text evidence="3">The sequence shown here is derived from an EMBL/GenBank/DDBJ whole genome shotgun (WGS) entry which is preliminary data.</text>
</comment>